<dbReference type="RefSeq" id="WP_257891868.1">
    <property type="nucleotide sequence ID" value="NZ_JAIMBW010000001.1"/>
</dbReference>
<dbReference type="Proteomes" id="UP000693972">
    <property type="component" value="Unassembled WGS sequence"/>
</dbReference>
<proteinExistence type="predicted"/>
<feature type="signal peptide" evidence="1">
    <location>
        <begin position="1"/>
        <end position="29"/>
    </location>
</feature>
<accession>A0A975YGV4</accession>
<dbReference type="EMBL" id="CP078073">
    <property type="protein sequence ID" value="QXL88805.1"/>
    <property type="molecule type" value="Genomic_DNA"/>
</dbReference>
<reference evidence="2 3" key="1">
    <citation type="submission" date="2021-07" db="EMBL/GenBank/DDBJ databases">
        <title>Karlodiniumbacter phycospheric gen. nov., sp. nov., a phycosphere bacterium isolated from karlodinium veneficum.</title>
        <authorList>
            <person name="Peng Y."/>
            <person name="Jiang L."/>
            <person name="Lee J."/>
        </authorList>
    </citation>
    <scope>NUCLEOTIDE SEQUENCE</scope>
    <source>
        <strain evidence="2 3">N5</strain>
    </source>
</reference>
<name>A0A975YGV4_9RHOB</name>
<dbReference type="AlphaFoldDB" id="A0A975YGV4"/>
<evidence type="ECO:0000313" key="2">
    <source>
        <dbReference type="EMBL" id="QXL88805.1"/>
    </source>
</evidence>
<dbReference type="EMBL" id="JAIMBW010000001">
    <property type="protein sequence ID" value="MBY4892043.1"/>
    <property type="molecule type" value="Genomic_DNA"/>
</dbReference>
<evidence type="ECO:0000313" key="3">
    <source>
        <dbReference type="Proteomes" id="UP000693972"/>
    </source>
</evidence>
<organism evidence="2">
    <name type="scientific">Gymnodinialimonas phycosphaerae</name>
    <dbReference type="NCBI Taxonomy" id="2841589"/>
    <lineage>
        <taxon>Bacteria</taxon>
        <taxon>Pseudomonadati</taxon>
        <taxon>Pseudomonadota</taxon>
        <taxon>Alphaproteobacteria</taxon>
        <taxon>Rhodobacterales</taxon>
        <taxon>Paracoccaceae</taxon>
        <taxon>Gymnodinialimonas</taxon>
    </lineage>
</organism>
<protein>
    <submittedName>
        <fullName evidence="2">Uncharacterized protein</fullName>
    </submittedName>
</protein>
<keyword evidence="1" id="KW-0732">Signal</keyword>
<evidence type="ECO:0000256" key="1">
    <source>
        <dbReference type="SAM" id="SignalP"/>
    </source>
</evidence>
<keyword evidence="3" id="KW-1185">Reference proteome</keyword>
<feature type="chain" id="PRO_5037225563" evidence="1">
    <location>
        <begin position="30"/>
        <end position="130"/>
    </location>
</feature>
<gene>
    <name evidence="2" type="ORF">KUL25_04620</name>
</gene>
<sequence>MKRHVNRHVHPLLAPFMGLLAAAPMAANAEPWTCQMTVQCENIDCFAIDDTYQIIAADHAGDLFLTSPAGDRPVTRLDTGNAATAAYASAGPHAIGELLTIAQDGQALMSIHGSDGPARTITVFGTCVTL</sequence>